<dbReference type="Proteomes" id="UP000236173">
    <property type="component" value="Unassembled WGS sequence"/>
</dbReference>
<name>A0A2H5XEB6_9BACT</name>
<accession>A0A2H5XEB6</accession>
<feature type="signal peptide" evidence="1">
    <location>
        <begin position="1"/>
        <end position="20"/>
    </location>
</feature>
<keyword evidence="1" id="KW-0732">Signal</keyword>
<evidence type="ECO:0000256" key="1">
    <source>
        <dbReference type="SAM" id="SignalP"/>
    </source>
</evidence>
<gene>
    <name evidence="2" type="ORF">HRbin17_02058</name>
</gene>
<organism evidence="2 3">
    <name type="scientific">Candidatus Fervidibacter japonicus</name>
    <dbReference type="NCBI Taxonomy" id="2035412"/>
    <lineage>
        <taxon>Bacteria</taxon>
        <taxon>Candidatus Fervidibacterota</taxon>
        <taxon>Candidatus Fervidibacter</taxon>
    </lineage>
</organism>
<sequence>MRCRVAALFALAAIATQARAQEAVRLTLNLMPGGAASRVVTGVIKGEWRSPEPLPVKLEVRVSSYIVVSQVLSNGDAVITVQPQGFQLKGTVGDAPLEWVITADGDLRACWRDRTFDSRQLPQEARTPLRKALTAAYEVTISPQGAIKSVKAPESVKADIWKEVPPEPKLAHKIAQALLQTLWLPLLPNEPVKVGNRWSVNVPLAMFEDETSFPLPLNCTFARTEGDEAHIAVQGELKGEGAELALKRVHVSDPKVTVQRGQLQLSGEVVFVLSLGVPQRAHWKLSGEVAGAVTPAEGTPQTFSFRFEADFNDQLLF</sequence>
<evidence type="ECO:0000313" key="3">
    <source>
        <dbReference type="Proteomes" id="UP000236173"/>
    </source>
</evidence>
<reference evidence="3" key="1">
    <citation type="submission" date="2017-09" db="EMBL/GenBank/DDBJ databases">
        <title>Metaegenomics of thermophilic ammonia-oxidizing enrichment culture.</title>
        <authorList>
            <person name="Kato S."/>
            <person name="Suzuki K."/>
        </authorList>
    </citation>
    <scope>NUCLEOTIDE SEQUENCE [LARGE SCALE GENOMIC DNA]</scope>
</reference>
<proteinExistence type="predicted"/>
<feature type="chain" id="PRO_5014145444" evidence="1">
    <location>
        <begin position="21"/>
        <end position="317"/>
    </location>
</feature>
<dbReference type="EMBL" id="BEHT01000030">
    <property type="protein sequence ID" value="GBC99533.1"/>
    <property type="molecule type" value="Genomic_DNA"/>
</dbReference>
<protein>
    <submittedName>
        <fullName evidence="2">Uncharacterized protein</fullName>
    </submittedName>
</protein>
<evidence type="ECO:0000313" key="2">
    <source>
        <dbReference type="EMBL" id="GBC99533.1"/>
    </source>
</evidence>
<comment type="caution">
    <text evidence="2">The sequence shown here is derived from an EMBL/GenBank/DDBJ whole genome shotgun (WGS) entry which is preliminary data.</text>
</comment>
<dbReference type="AlphaFoldDB" id="A0A2H5XEB6"/>